<evidence type="ECO:0000313" key="1">
    <source>
        <dbReference type="EMBL" id="MCI29622.1"/>
    </source>
</evidence>
<proteinExistence type="predicted"/>
<organism evidence="1 2">
    <name type="scientific">Trifolium medium</name>
    <dbReference type="NCBI Taxonomy" id="97028"/>
    <lineage>
        <taxon>Eukaryota</taxon>
        <taxon>Viridiplantae</taxon>
        <taxon>Streptophyta</taxon>
        <taxon>Embryophyta</taxon>
        <taxon>Tracheophyta</taxon>
        <taxon>Spermatophyta</taxon>
        <taxon>Magnoliopsida</taxon>
        <taxon>eudicotyledons</taxon>
        <taxon>Gunneridae</taxon>
        <taxon>Pentapetalae</taxon>
        <taxon>rosids</taxon>
        <taxon>fabids</taxon>
        <taxon>Fabales</taxon>
        <taxon>Fabaceae</taxon>
        <taxon>Papilionoideae</taxon>
        <taxon>50 kb inversion clade</taxon>
        <taxon>NPAAA clade</taxon>
        <taxon>Hologalegina</taxon>
        <taxon>IRL clade</taxon>
        <taxon>Trifolieae</taxon>
        <taxon>Trifolium</taxon>
    </lineage>
</organism>
<feature type="non-terminal residue" evidence="1">
    <location>
        <position position="62"/>
    </location>
</feature>
<dbReference type="Proteomes" id="UP000265520">
    <property type="component" value="Unassembled WGS sequence"/>
</dbReference>
<dbReference type="AlphaFoldDB" id="A0A392R0K9"/>
<keyword evidence="2" id="KW-1185">Reference proteome</keyword>
<comment type="caution">
    <text evidence="1">The sequence shown here is derived from an EMBL/GenBank/DDBJ whole genome shotgun (WGS) entry which is preliminary data.</text>
</comment>
<protein>
    <submittedName>
        <fullName evidence="1">Uncharacterized protein</fullName>
    </submittedName>
</protein>
<name>A0A392R0K9_9FABA</name>
<dbReference type="EMBL" id="LXQA010173807">
    <property type="protein sequence ID" value="MCI29622.1"/>
    <property type="molecule type" value="Genomic_DNA"/>
</dbReference>
<sequence length="62" mass="6540">MEKGFASAHAGASAGDSSINREVEGFFESLPLPILLNFSDSFKLSDPLLLLLPSSPAISFSI</sequence>
<accession>A0A392R0K9</accession>
<evidence type="ECO:0000313" key="2">
    <source>
        <dbReference type="Proteomes" id="UP000265520"/>
    </source>
</evidence>
<reference evidence="1 2" key="1">
    <citation type="journal article" date="2018" name="Front. Plant Sci.">
        <title>Red Clover (Trifolium pratense) and Zigzag Clover (T. medium) - A Picture of Genomic Similarities and Differences.</title>
        <authorList>
            <person name="Dluhosova J."/>
            <person name="Istvanek J."/>
            <person name="Nedelnik J."/>
            <person name="Repkova J."/>
        </authorList>
    </citation>
    <scope>NUCLEOTIDE SEQUENCE [LARGE SCALE GENOMIC DNA]</scope>
    <source>
        <strain evidence="2">cv. 10/8</strain>
        <tissue evidence="1">Leaf</tissue>
    </source>
</reference>